<dbReference type="OrthoDB" id="9795543at2"/>
<dbReference type="Pfam" id="PF01408">
    <property type="entry name" value="GFO_IDH_MocA"/>
    <property type="match status" value="1"/>
</dbReference>
<dbReference type="SUPFAM" id="SSF55347">
    <property type="entry name" value="Glyceraldehyde-3-phosphate dehydrogenase-like, C-terminal domain"/>
    <property type="match status" value="1"/>
</dbReference>
<dbReference type="PANTHER" id="PTHR43818">
    <property type="entry name" value="BCDNA.GH03377"/>
    <property type="match status" value="1"/>
</dbReference>
<protein>
    <submittedName>
        <fullName evidence="4">Predicted dehydrogenase</fullName>
    </submittedName>
</protein>
<gene>
    <name evidence="4" type="ORF">SAMN06265379_101587</name>
</gene>
<dbReference type="EMBL" id="FXTB01000001">
    <property type="protein sequence ID" value="SMO40928.1"/>
    <property type="molecule type" value="Genomic_DNA"/>
</dbReference>
<dbReference type="RefSeq" id="WP_142531941.1">
    <property type="nucleotide sequence ID" value="NZ_FXTB01000001.1"/>
</dbReference>
<dbReference type="Pfam" id="PF02894">
    <property type="entry name" value="GFO_IDH_MocA_C"/>
    <property type="match status" value="1"/>
</dbReference>
<evidence type="ECO:0000259" key="3">
    <source>
        <dbReference type="Pfam" id="PF02894"/>
    </source>
</evidence>
<dbReference type="InterPro" id="IPR004104">
    <property type="entry name" value="Gfo/Idh/MocA-like_OxRdtase_C"/>
</dbReference>
<keyword evidence="1" id="KW-0472">Membrane</keyword>
<keyword evidence="1" id="KW-1133">Transmembrane helix</keyword>
<dbReference type="Proteomes" id="UP000319040">
    <property type="component" value="Unassembled WGS sequence"/>
</dbReference>
<keyword evidence="1" id="KW-0812">Transmembrane</keyword>
<proteinExistence type="predicted"/>
<dbReference type="Gene3D" id="3.40.50.720">
    <property type="entry name" value="NAD(P)-binding Rossmann-like Domain"/>
    <property type="match status" value="1"/>
</dbReference>
<sequence>MEEKKNTEIKTSSMKMGRRDVLKSLATVPVVGAFAYGMYKKNRYYETLNSKLLEELDFDIKQQHGLNVPTNKKIRIGVVGCGGRSSYLMRSLGFAHPSYIDNQIEWAKKDKGWQERLQNFIDQEDMGVEITAICDVFDIHAEEAIKSGQNIYRQGSKGKMGKAPRRYRTYQELIQADDVDAIIIGTPDHLHSPVVIEAAKYGKHVYCEKPLSWTVEETYQVRQAVVDSGIVFQLGHQNRQTDSYHVAKSIIEKGALGKISLIETCTNRNTPNGAWVYPIHPKANSSNIDWKQFIGPAPWHDFSLERFFRWRCWWDYSTGLSGDLFTHEYDAMNQILQLGIPSSAMASGGVYFFKDGRTVPDVLNMAFEFANRDLTLLYTATLASQHERPKLIMGHDATMKVSNTLEIVADANSTKYSDKIKSGLIDPSKPIFTYTPGKNKVDAVTTATEKYFAGRGLLYTHRNGKQVDTAHLHLREWLDCVRLDNGTQPSCDIHRGFEEAMTAHMGTISYKEGRRAYWDYEKEKIV</sequence>
<reference evidence="4 5" key="1">
    <citation type="submission" date="2017-05" db="EMBL/GenBank/DDBJ databases">
        <authorList>
            <person name="Varghese N."/>
            <person name="Submissions S."/>
        </authorList>
    </citation>
    <scope>NUCLEOTIDE SEQUENCE [LARGE SCALE GENOMIC DNA]</scope>
    <source>
        <strain evidence="4 5">DSM 27040</strain>
    </source>
</reference>
<dbReference type="SUPFAM" id="SSF51735">
    <property type="entry name" value="NAD(P)-binding Rossmann-fold domains"/>
    <property type="match status" value="1"/>
</dbReference>
<dbReference type="InterPro" id="IPR036291">
    <property type="entry name" value="NAD(P)-bd_dom_sf"/>
</dbReference>
<dbReference type="AlphaFoldDB" id="A0A521B1H1"/>
<dbReference type="Gene3D" id="3.30.360.10">
    <property type="entry name" value="Dihydrodipicolinate Reductase, domain 2"/>
    <property type="match status" value="1"/>
</dbReference>
<dbReference type="InterPro" id="IPR050463">
    <property type="entry name" value="Gfo/Idh/MocA_oxidrdct_glycsds"/>
</dbReference>
<evidence type="ECO:0000313" key="5">
    <source>
        <dbReference type="Proteomes" id="UP000319040"/>
    </source>
</evidence>
<feature type="transmembrane region" description="Helical" evidence="1">
    <location>
        <begin position="21"/>
        <end position="39"/>
    </location>
</feature>
<evidence type="ECO:0000256" key="1">
    <source>
        <dbReference type="SAM" id="Phobius"/>
    </source>
</evidence>
<organism evidence="4 5">
    <name type="scientific">Saccharicrinis carchari</name>
    <dbReference type="NCBI Taxonomy" id="1168039"/>
    <lineage>
        <taxon>Bacteria</taxon>
        <taxon>Pseudomonadati</taxon>
        <taxon>Bacteroidota</taxon>
        <taxon>Bacteroidia</taxon>
        <taxon>Marinilabiliales</taxon>
        <taxon>Marinilabiliaceae</taxon>
        <taxon>Saccharicrinis</taxon>
    </lineage>
</organism>
<evidence type="ECO:0000259" key="2">
    <source>
        <dbReference type="Pfam" id="PF01408"/>
    </source>
</evidence>
<keyword evidence="5" id="KW-1185">Reference proteome</keyword>
<dbReference type="InterPro" id="IPR000683">
    <property type="entry name" value="Gfo/Idh/MocA-like_OxRdtase_N"/>
</dbReference>
<feature type="domain" description="Gfo/Idh/MocA-like oxidoreductase N-terminal" evidence="2">
    <location>
        <begin position="76"/>
        <end position="236"/>
    </location>
</feature>
<name>A0A521B1H1_SACCC</name>
<feature type="domain" description="Gfo/Idh/MocA-like oxidoreductase C-terminal" evidence="3">
    <location>
        <begin position="306"/>
        <end position="514"/>
    </location>
</feature>
<accession>A0A521B1H1</accession>
<evidence type="ECO:0000313" key="4">
    <source>
        <dbReference type="EMBL" id="SMO40928.1"/>
    </source>
</evidence>
<dbReference type="PANTHER" id="PTHR43818:SF5">
    <property type="entry name" value="OXIDOREDUCTASE FAMILY PROTEIN"/>
    <property type="match status" value="1"/>
</dbReference>
<dbReference type="GO" id="GO:0000166">
    <property type="term" value="F:nucleotide binding"/>
    <property type="evidence" value="ECO:0007669"/>
    <property type="project" value="InterPro"/>
</dbReference>